<dbReference type="PANTHER" id="PTHR23026:SF90">
    <property type="entry name" value="IODOTYROSINE DEIODINASE 1"/>
    <property type="match status" value="1"/>
</dbReference>
<dbReference type="PANTHER" id="PTHR23026">
    <property type="entry name" value="NADPH NITROREDUCTASE"/>
    <property type="match status" value="1"/>
</dbReference>
<evidence type="ECO:0000256" key="3">
    <source>
        <dbReference type="ARBA" id="ARBA00023002"/>
    </source>
</evidence>
<accession>X1A8S2</accession>
<organism evidence="5">
    <name type="scientific">marine sediment metagenome</name>
    <dbReference type="NCBI Taxonomy" id="412755"/>
    <lineage>
        <taxon>unclassified sequences</taxon>
        <taxon>metagenomes</taxon>
        <taxon>ecological metagenomes</taxon>
    </lineage>
</organism>
<protein>
    <recommendedName>
        <fullName evidence="4">Nitroreductase domain-containing protein</fullName>
    </recommendedName>
</protein>
<feature type="domain" description="Nitroreductase" evidence="4">
    <location>
        <begin position="8"/>
        <end position="85"/>
    </location>
</feature>
<dbReference type="Gene3D" id="3.40.109.10">
    <property type="entry name" value="NADH Oxidase"/>
    <property type="match status" value="1"/>
</dbReference>
<evidence type="ECO:0000259" key="4">
    <source>
        <dbReference type="Pfam" id="PF00881"/>
    </source>
</evidence>
<comment type="caution">
    <text evidence="5">The sequence shown here is derived from an EMBL/GenBank/DDBJ whole genome shotgun (WGS) entry which is preliminary data.</text>
</comment>
<dbReference type="AlphaFoldDB" id="X1A8S2"/>
<evidence type="ECO:0000313" key="5">
    <source>
        <dbReference type="EMBL" id="GAG78089.1"/>
    </source>
</evidence>
<dbReference type="InterPro" id="IPR050627">
    <property type="entry name" value="Nitroreductase/BluB"/>
</dbReference>
<gene>
    <name evidence="5" type="ORF">S01H4_21163</name>
</gene>
<keyword evidence="2" id="KW-0288">FMN</keyword>
<keyword evidence="3" id="KW-0560">Oxidoreductase</keyword>
<dbReference type="InterPro" id="IPR029479">
    <property type="entry name" value="Nitroreductase"/>
</dbReference>
<sequence length="118" mass="12568">MIKNCSPGFYGDAPAAIVVGLDKGSDTNGVIGLLDIGFTAENILLAIHALGLGGCAVASFIEPAIKKVINAPDKFRPILIFSVGYPDKEPSMPSKKKLSDIVYINEYGKNWEKLEGSI</sequence>
<dbReference type="InterPro" id="IPR000415">
    <property type="entry name" value="Nitroreductase-like"/>
</dbReference>
<dbReference type="GO" id="GO:0016491">
    <property type="term" value="F:oxidoreductase activity"/>
    <property type="evidence" value="ECO:0007669"/>
    <property type="project" value="UniProtKB-KW"/>
</dbReference>
<name>X1A8S2_9ZZZZ</name>
<proteinExistence type="predicted"/>
<reference evidence="5" key="1">
    <citation type="journal article" date="2014" name="Front. Microbiol.">
        <title>High frequency of phylogenetically diverse reductive dehalogenase-homologous genes in deep subseafloor sedimentary metagenomes.</title>
        <authorList>
            <person name="Kawai M."/>
            <person name="Futagami T."/>
            <person name="Toyoda A."/>
            <person name="Takaki Y."/>
            <person name="Nishi S."/>
            <person name="Hori S."/>
            <person name="Arai W."/>
            <person name="Tsubouchi T."/>
            <person name="Morono Y."/>
            <person name="Uchiyama I."/>
            <person name="Ito T."/>
            <person name="Fujiyama A."/>
            <person name="Inagaki F."/>
            <person name="Takami H."/>
        </authorList>
    </citation>
    <scope>NUCLEOTIDE SEQUENCE</scope>
    <source>
        <strain evidence="5">Expedition CK06-06</strain>
    </source>
</reference>
<dbReference type="SUPFAM" id="SSF55469">
    <property type="entry name" value="FMN-dependent nitroreductase-like"/>
    <property type="match status" value="1"/>
</dbReference>
<evidence type="ECO:0000256" key="1">
    <source>
        <dbReference type="ARBA" id="ARBA00022630"/>
    </source>
</evidence>
<dbReference type="Pfam" id="PF00881">
    <property type="entry name" value="Nitroreductase"/>
    <property type="match status" value="1"/>
</dbReference>
<evidence type="ECO:0000256" key="2">
    <source>
        <dbReference type="ARBA" id="ARBA00022643"/>
    </source>
</evidence>
<keyword evidence="1" id="KW-0285">Flavoprotein</keyword>
<dbReference type="EMBL" id="BART01009567">
    <property type="protein sequence ID" value="GAG78089.1"/>
    <property type="molecule type" value="Genomic_DNA"/>
</dbReference>